<dbReference type="Pfam" id="PF05368">
    <property type="entry name" value="NmrA"/>
    <property type="match status" value="1"/>
</dbReference>
<gene>
    <name evidence="2" type="ORF">N8A98_21450</name>
</gene>
<evidence type="ECO:0000259" key="1">
    <source>
        <dbReference type="Pfam" id="PF05368"/>
    </source>
</evidence>
<reference evidence="2 3" key="1">
    <citation type="submission" date="2022-09" db="EMBL/GenBank/DDBJ databases">
        <title>Interaction between co-microsymbionts with complementary sets of symbiotic genes in legume-rhizobium systems.</title>
        <authorList>
            <person name="Safronova V."/>
            <person name="Sazanova A."/>
            <person name="Afonin A."/>
            <person name="Chirak E."/>
        </authorList>
    </citation>
    <scope>NUCLEOTIDE SEQUENCE [LARGE SCALE GENOMIC DNA]</scope>
    <source>
        <strain evidence="2 3">A18/4-1</strain>
    </source>
</reference>
<dbReference type="Gene3D" id="3.90.25.10">
    <property type="entry name" value="UDP-galactose 4-epimerase, domain 1"/>
    <property type="match status" value="1"/>
</dbReference>
<sequence length="283" mass="29653">MFIILGASGNIGSQVVKSLSEAGQPALAVVHSAEKARAFEGGKVAAVVADVTDSDALRAVFRRGKRAFLLNPPGDTSGDSNAAELATSRSITDALADSGLEKIVVASTYGARPGAGVGDLTTLYDFEERAKASGIATAINRGAYYFTNLAMLAEPAKGGTLPAMFPAAFTLPMVHPADLGIVAAERLQSPIDDTGVVYIEGPERYSFGDAAAVFARHLGREVTVATTPREQWEDSFRKIGFSDEAARSYARMTAATLDKLDVPPSPRRGRVTLDEYVAGLVGG</sequence>
<dbReference type="Proteomes" id="UP001061862">
    <property type="component" value="Chromosome"/>
</dbReference>
<organism evidence="2 3">
    <name type="scientific">Devosia neptuniae</name>
    <dbReference type="NCBI Taxonomy" id="191302"/>
    <lineage>
        <taxon>Bacteria</taxon>
        <taxon>Pseudomonadati</taxon>
        <taxon>Pseudomonadota</taxon>
        <taxon>Alphaproteobacteria</taxon>
        <taxon>Hyphomicrobiales</taxon>
        <taxon>Devosiaceae</taxon>
        <taxon>Devosia</taxon>
    </lineage>
</organism>
<dbReference type="InterPro" id="IPR051604">
    <property type="entry name" value="Ergot_Alk_Oxidoreductase"/>
</dbReference>
<dbReference type="InterPro" id="IPR036291">
    <property type="entry name" value="NAD(P)-bd_dom_sf"/>
</dbReference>
<proteinExistence type="predicted"/>
<dbReference type="EMBL" id="CP104965">
    <property type="protein sequence ID" value="UXN69744.1"/>
    <property type="molecule type" value="Genomic_DNA"/>
</dbReference>
<name>A0ABY6CBW9_9HYPH</name>
<dbReference type="PANTHER" id="PTHR43162:SF1">
    <property type="entry name" value="PRESTALK A DIFFERENTIATION PROTEIN A"/>
    <property type="match status" value="1"/>
</dbReference>
<keyword evidence="3" id="KW-1185">Reference proteome</keyword>
<evidence type="ECO:0000313" key="2">
    <source>
        <dbReference type="EMBL" id="UXN69744.1"/>
    </source>
</evidence>
<feature type="domain" description="NmrA-like" evidence="1">
    <location>
        <begin position="3"/>
        <end position="232"/>
    </location>
</feature>
<protein>
    <submittedName>
        <fullName evidence="2">NAD(P)H-binding protein</fullName>
    </submittedName>
</protein>
<dbReference type="InterPro" id="IPR008030">
    <property type="entry name" value="NmrA-like"/>
</dbReference>
<accession>A0ABY6CBW9</accession>
<dbReference type="RefSeq" id="WP_262168355.1">
    <property type="nucleotide sequence ID" value="NZ_CP104965.1"/>
</dbReference>
<dbReference type="Gene3D" id="3.40.50.720">
    <property type="entry name" value="NAD(P)-binding Rossmann-like Domain"/>
    <property type="match status" value="1"/>
</dbReference>
<dbReference type="PANTHER" id="PTHR43162">
    <property type="match status" value="1"/>
</dbReference>
<evidence type="ECO:0000313" key="3">
    <source>
        <dbReference type="Proteomes" id="UP001061862"/>
    </source>
</evidence>
<dbReference type="SUPFAM" id="SSF51735">
    <property type="entry name" value="NAD(P)-binding Rossmann-fold domains"/>
    <property type="match status" value="1"/>
</dbReference>